<reference evidence="1 2" key="1">
    <citation type="submission" date="2018-08" db="EMBL/GenBank/DDBJ databases">
        <title>A genome reference for cultivated species of the human gut microbiota.</title>
        <authorList>
            <person name="Zou Y."/>
            <person name="Xue W."/>
            <person name="Luo G."/>
        </authorList>
    </citation>
    <scope>NUCLEOTIDE SEQUENCE [LARGE SCALE GENOMIC DNA]</scope>
    <source>
        <strain evidence="1 2">AM07-24</strain>
    </source>
</reference>
<dbReference type="Proteomes" id="UP000284841">
    <property type="component" value="Unassembled WGS sequence"/>
</dbReference>
<evidence type="ECO:0000313" key="2">
    <source>
        <dbReference type="Proteomes" id="UP000284841"/>
    </source>
</evidence>
<dbReference type="AlphaFoldDB" id="A0A415E8J3"/>
<gene>
    <name evidence="1" type="ORF">DW099_00805</name>
</gene>
<dbReference type="RefSeq" id="WP_118334251.1">
    <property type="nucleotide sequence ID" value="NZ_AP025567.1"/>
</dbReference>
<keyword evidence="2" id="KW-1185">Reference proteome</keyword>
<dbReference type="EMBL" id="QRMS01000001">
    <property type="protein sequence ID" value="RHJ90081.1"/>
    <property type="molecule type" value="Genomic_DNA"/>
</dbReference>
<comment type="caution">
    <text evidence="1">The sequence shown here is derived from an EMBL/GenBank/DDBJ whole genome shotgun (WGS) entry which is preliminary data.</text>
</comment>
<accession>A0A415E8J3</accession>
<evidence type="ECO:0000313" key="1">
    <source>
        <dbReference type="EMBL" id="RHJ90081.1"/>
    </source>
</evidence>
<dbReference type="OrthoDB" id="9810245at2"/>
<protein>
    <submittedName>
        <fullName evidence="1">Uncharacterized protein</fullName>
    </submittedName>
</protein>
<dbReference type="STRING" id="1776384.GCA_900086585_02436"/>
<organism evidence="1 2">
    <name type="scientific">Emergencia timonensis</name>
    <dbReference type="NCBI Taxonomy" id="1776384"/>
    <lineage>
        <taxon>Bacteria</taxon>
        <taxon>Bacillati</taxon>
        <taxon>Bacillota</taxon>
        <taxon>Clostridia</taxon>
        <taxon>Peptostreptococcales</taxon>
        <taxon>Anaerovoracaceae</taxon>
        <taxon>Emergencia</taxon>
    </lineage>
</organism>
<proteinExistence type="predicted"/>
<sequence length="147" mass="17475">METYSRSYLMEVVETQGILFEKVKDYIPGIDVRHFITHYMNSKVRKLIDEGQAYLCTMDSEELFHYFLEFDKYQIKQGEEIGGFLPNWIGQFYAYFQWFYKIPSREVARQIPLDFLIACFAGLHDLDLEVAVKKIGAQLDELYRKTE</sequence>
<name>A0A415E8J3_9FIRM</name>